<dbReference type="InterPro" id="IPR016024">
    <property type="entry name" value="ARM-type_fold"/>
</dbReference>
<dbReference type="AlphaFoldDB" id="A0A8E1W5M8"/>
<proteinExistence type="predicted"/>
<evidence type="ECO:0000313" key="1">
    <source>
        <dbReference type="EMBL" id="MBB2504050.1"/>
    </source>
</evidence>
<dbReference type="Proteomes" id="UP000550260">
    <property type="component" value="Unassembled WGS sequence"/>
</dbReference>
<sequence length="355" mass="38050">VCRAIADCAEEATDALIGLLEHYARAADPSVERTGRRLEDEFELASEGMNSTRGVAAAAIGQILLAQETYAPRLLPTVEKLAQDPILSVRAEATRAVSALFKSHLEQALDVADALFATSDIEIHLSNHANELLLYAVFRAGPRFSRHLNRALEADSPIAVRAGHIWANAYLNDRLPQACTPDVTDLPILARQGAAETMATAPHLAPDELVRLFDDGDPDVRKAAAAAIRVLHEPDSASISEHVVAAFAASCAFPDHFGDLFHSLEQSLRLLPSTTIIACERAVDHAGVELGDLSRAAAAISRDIVTVVLRLYRQGDAVMRDRCLDVVDKLADVGAYGLPEALQHESRTDGGPGPG</sequence>
<dbReference type="EMBL" id="JACJHR010000064">
    <property type="protein sequence ID" value="MBB2504050.1"/>
    <property type="molecule type" value="Genomic_DNA"/>
</dbReference>
<dbReference type="SUPFAM" id="SSF48371">
    <property type="entry name" value="ARM repeat"/>
    <property type="match status" value="1"/>
</dbReference>
<dbReference type="PROSITE" id="PS50077">
    <property type="entry name" value="HEAT_REPEAT"/>
    <property type="match status" value="1"/>
</dbReference>
<evidence type="ECO:0008006" key="3">
    <source>
        <dbReference type="Google" id="ProtNLM"/>
    </source>
</evidence>
<dbReference type="InterPro" id="IPR021133">
    <property type="entry name" value="HEAT_type_2"/>
</dbReference>
<accession>A0A8E1W5M8</accession>
<feature type="non-terminal residue" evidence="1">
    <location>
        <position position="1"/>
    </location>
</feature>
<protein>
    <recommendedName>
        <fullName evidence="3">HEAT repeat domain-containing protein</fullName>
    </recommendedName>
</protein>
<evidence type="ECO:0000313" key="2">
    <source>
        <dbReference type="Proteomes" id="UP000550260"/>
    </source>
</evidence>
<comment type="caution">
    <text evidence="1">The sequence shown here is derived from an EMBL/GenBank/DDBJ whole genome shotgun (WGS) entry which is preliminary data.</text>
</comment>
<reference evidence="1 2" key="1">
    <citation type="submission" date="2020-08" db="EMBL/GenBank/DDBJ databases">
        <title>Amycolatopsis echigonensis JCM 21831.</title>
        <authorList>
            <person name="Tedsree N."/>
            <person name="Kuncharoen N."/>
            <person name="Likhitwitayawuid K."/>
            <person name="Tanasupawat S."/>
        </authorList>
    </citation>
    <scope>NUCLEOTIDE SEQUENCE [LARGE SCALE GENOMIC DNA]</scope>
    <source>
        <strain evidence="1 2">JCM 21831</strain>
    </source>
</reference>
<dbReference type="RefSeq" id="WP_220817837.1">
    <property type="nucleotide sequence ID" value="NZ_JACJHR010000064.1"/>
</dbReference>
<name>A0A8E1W5M8_9PSEU</name>
<dbReference type="InterPro" id="IPR011989">
    <property type="entry name" value="ARM-like"/>
</dbReference>
<organism evidence="1 2">
    <name type="scientific">Amycolatopsis echigonensis</name>
    <dbReference type="NCBI Taxonomy" id="2576905"/>
    <lineage>
        <taxon>Bacteria</taxon>
        <taxon>Bacillati</taxon>
        <taxon>Actinomycetota</taxon>
        <taxon>Actinomycetes</taxon>
        <taxon>Pseudonocardiales</taxon>
        <taxon>Pseudonocardiaceae</taxon>
        <taxon>Amycolatopsis</taxon>
    </lineage>
</organism>
<dbReference type="Gene3D" id="1.25.10.10">
    <property type="entry name" value="Leucine-rich Repeat Variant"/>
    <property type="match status" value="1"/>
</dbReference>
<gene>
    <name evidence="1" type="ORF">H5411_33530</name>
</gene>